<organism evidence="1 2">
    <name type="scientific">Schizosaccharomyces cryophilus (strain OY26 / ATCC MYA-4695 / CBS 11777 / NBRC 106824 / NRRL Y48691)</name>
    <name type="common">Fission yeast</name>
    <dbReference type="NCBI Taxonomy" id="653667"/>
    <lineage>
        <taxon>Eukaryota</taxon>
        <taxon>Fungi</taxon>
        <taxon>Dikarya</taxon>
        <taxon>Ascomycota</taxon>
        <taxon>Taphrinomycotina</taxon>
        <taxon>Schizosaccharomycetes</taxon>
        <taxon>Schizosaccharomycetales</taxon>
        <taxon>Schizosaccharomycetaceae</taxon>
        <taxon>Schizosaccharomyces</taxon>
    </lineage>
</organism>
<dbReference type="RefSeq" id="XP_013024196.1">
    <property type="nucleotide sequence ID" value="XM_013168742.1"/>
</dbReference>
<sequence length="65" mass="7145">MDTTVQAFGSTIHILVNNAGYLTEPKPIEMAILEDYNQTFDANIRAACIMTDSMALNVSQNGKDH</sequence>
<reference evidence="1 2" key="1">
    <citation type="journal article" date="2011" name="Science">
        <title>Comparative functional genomics of the fission yeasts.</title>
        <authorList>
            <person name="Rhind N."/>
            <person name="Chen Z."/>
            <person name="Yassour M."/>
            <person name="Thompson D.A."/>
            <person name="Haas B.J."/>
            <person name="Habib N."/>
            <person name="Wapinski I."/>
            <person name="Roy S."/>
            <person name="Lin M.F."/>
            <person name="Heiman D.I."/>
            <person name="Young S.K."/>
            <person name="Furuya K."/>
            <person name="Guo Y."/>
            <person name="Pidoux A."/>
            <person name="Chen H.M."/>
            <person name="Robbertse B."/>
            <person name="Goldberg J.M."/>
            <person name="Aoki K."/>
            <person name="Bayne E.H."/>
            <person name="Berlin A.M."/>
            <person name="Desjardins C.A."/>
            <person name="Dobbs E."/>
            <person name="Dukaj L."/>
            <person name="Fan L."/>
            <person name="FitzGerald M.G."/>
            <person name="French C."/>
            <person name="Gujja S."/>
            <person name="Hansen K."/>
            <person name="Keifenheim D."/>
            <person name="Levin J.Z."/>
            <person name="Mosher R.A."/>
            <person name="Mueller C.A."/>
            <person name="Pfiffner J."/>
            <person name="Priest M."/>
            <person name="Russ C."/>
            <person name="Smialowska A."/>
            <person name="Swoboda P."/>
            <person name="Sykes S.M."/>
            <person name="Vaughn M."/>
            <person name="Vengrova S."/>
            <person name="Yoder R."/>
            <person name="Zeng Q."/>
            <person name="Allshire R."/>
            <person name="Baulcombe D."/>
            <person name="Birren B.W."/>
            <person name="Brown W."/>
            <person name="Ekwall K."/>
            <person name="Kellis M."/>
            <person name="Leatherwood J."/>
            <person name="Levin H."/>
            <person name="Margalit H."/>
            <person name="Martienssen R."/>
            <person name="Nieduszynski C.A."/>
            <person name="Spatafora J.W."/>
            <person name="Friedman N."/>
            <person name="Dalgaard J.Z."/>
            <person name="Baumann P."/>
            <person name="Niki H."/>
            <person name="Regev A."/>
            <person name="Nusbaum C."/>
        </authorList>
    </citation>
    <scope>NUCLEOTIDE SEQUENCE [LARGE SCALE GENOMIC DNA]</scope>
    <source>
        <strain evidence="2">OY26 / ATCC MYA-4695 / CBS 11777 / NBRC 106824 / NRRL Y48691</strain>
    </source>
</reference>
<proteinExistence type="predicted"/>
<dbReference type="OrthoDB" id="47007at2759"/>
<evidence type="ECO:0000313" key="2">
    <source>
        <dbReference type="Proteomes" id="UP000015464"/>
    </source>
</evidence>
<evidence type="ECO:0000313" key="1">
    <source>
        <dbReference type="EMBL" id="EPY50897.1"/>
    </source>
</evidence>
<dbReference type="HOGENOM" id="CLU_2850994_0_0_1"/>
<dbReference type="GeneID" id="25034899"/>
<dbReference type="AlphaFoldDB" id="S9X1A0"/>
<dbReference type="SUPFAM" id="SSF51735">
    <property type="entry name" value="NAD(P)-binding Rossmann-fold domains"/>
    <property type="match status" value="1"/>
</dbReference>
<dbReference type="Gene3D" id="3.40.50.720">
    <property type="entry name" value="NAD(P)-binding Rossmann-like Domain"/>
    <property type="match status" value="1"/>
</dbReference>
<name>S9X1A0_SCHCR</name>
<dbReference type="InterPro" id="IPR036291">
    <property type="entry name" value="NAD(P)-bd_dom_sf"/>
</dbReference>
<accession>S9X1A0</accession>
<keyword evidence="2" id="KW-1185">Reference proteome</keyword>
<dbReference type="Proteomes" id="UP000015464">
    <property type="component" value="Unassembled WGS sequence"/>
</dbReference>
<dbReference type="EMBL" id="KE546992">
    <property type="protein sequence ID" value="EPY50897.1"/>
    <property type="molecule type" value="Genomic_DNA"/>
</dbReference>
<gene>
    <name evidence="1" type="ORF">SPOG_00567</name>
</gene>
<protein>
    <submittedName>
        <fullName evidence="1">3-oxoacyl-[acyl-carrier-protein] reductase</fullName>
    </submittedName>
</protein>